<dbReference type="AlphaFoldDB" id="A0A0A8BBN4"/>
<dbReference type="Pfam" id="PF00126">
    <property type="entry name" value="HTH_1"/>
    <property type="match status" value="1"/>
</dbReference>
<dbReference type="EMBL" id="CP009302">
    <property type="protein sequence ID" value="AJC12547.1"/>
    <property type="molecule type" value="Genomic_DNA"/>
</dbReference>
<keyword evidence="3" id="KW-1185">Reference proteome</keyword>
<evidence type="ECO:0000313" key="3">
    <source>
        <dbReference type="Proteomes" id="UP000031121"/>
    </source>
</evidence>
<dbReference type="STRING" id="1531429.JI75_07595"/>
<name>A0A0A8BBN4_9ACTN</name>
<sequence>MFENTNLSPLVRIAISVEGGSRGSMFGRGVADLCLGVREKGSLNAAAKDMHMAYSKAWRIMKDTESTLGIRLLDRDGAHGSTLTPEGDALLDSYLEIDRDLNEYALKLFAQKFKA</sequence>
<accession>A0A0A8BBN4</accession>
<dbReference type="InterPro" id="IPR051815">
    <property type="entry name" value="Molybdate_resp_trans_reg"/>
</dbReference>
<gene>
    <name evidence="2" type="ORF">JI75_07595</name>
</gene>
<dbReference type="InterPro" id="IPR036390">
    <property type="entry name" value="WH_DNA-bd_sf"/>
</dbReference>
<proteinExistence type="predicted"/>
<reference evidence="2 3" key="2">
    <citation type="journal article" date="2015" name="Genome Announc.">
        <title>Complete Genome Sequence of Coriobacteriaceae Strain 68-1-3, a Novel Mucus-Degrading Isolate from the Swine Intestinal Tract.</title>
        <authorList>
            <person name="Looft T."/>
            <person name="Bayles D.O."/>
            <person name="Alt D.P."/>
            <person name="Stanton T.B."/>
        </authorList>
    </citation>
    <scope>NUCLEOTIDE SEQUENCE [LARGE SCALE GENOMIC DNA]</scope>
    <source>
        <strain evidence="2 3">68-1-3</strain>
    </source>
</reference>
<dbReference type="SUPFAM" id="SSF46785">
    <property type="entry name" value="Winged helix' DNA-binding domain"/>
    <property type="match status" value="1"/>
</dbReference>
<dbReference type="Gene3D" id="1.10.10.10">
    <property type="entry name" value="Winged helix-like DNA-binding domain superfamily/Winged helix DNA-binding domain"/>
    <property type="match status" value="1"/>
</dbReference>
<dbReference type="InterPro" id="IPR036388">
    <property type="entry name" value="WH-like_DNA-bd_sf"/>
</dbReference>
<dbReference type="InterPro" id="IPR000847">
    <property type="entry name" value="LysR_HTH_N"/>
</dbReference>
<evidence type="ECO:0000313" key="2">
    <source>
        <dbReference type="EMBL" id="AJC12547.1"/>
    </source>
</evidence>
<dbReference type="PANTHER" id="PTHR30432:SF1">
    <property type="entry name" value="DNA-BINDING TRANSCRIPTIONAL DUAL REGULATOR MODE"/>
    <property type="match status" value="1"/>
</dbReference>
<evidence type="ECO:0000259" key="1">
    <source>
        <dbReference type="Pfam" id="PF00126"/>
    </source>
</evidence>
<dbReference type="GO" id="GO:0003700">
    <property type="term" value="F:DNA-binding transcription factor activity"/>
    <property type="evidence" value="ECO:0007669"/>
    <property type="project" value="InterPro"/>
</dbReference>
<protein>
    <submittedName>
        <fullName evidence="2">ModE family transcriptional regulator</fullName>
    </submittedName>
</protein>
<dbReference type="HOGENOM" id="CLU_125440_3_0_11"/>
<feature type="domain" description="HTH lysR-type" evidence="1">
    <location>
        <begin position="37"/>
        <end position="87"/>
    </location>
</feature>
<dbReference type="RefSeq" id="WP_039689949.1">
    <property type="nucleotide sequence ID" value="NZ_CP009302.1"/>
</dbReference>
<reference evidence="3" key="1">
    <citation type="submission" date="2014-08" db="EMBL/GenBank/DDBJ databases">
        <title>Coriobacteriaceae sp. complete genome.</title>
        <authorList>
            <person name="Looft T."/>
            <person name="Bayles D.O."/>
            <person name="Stanton T.B."/>
        </authorList>
    </citation>
    <scope>NUCLEOTIDE SEQUENCE [LARGE SCALE GENOMIC DNA]</scope>
    <source>
        <strain evidence="3">68-1-3</strain>
    </source>
</reference>
<organism evidence="2 3">
    <name type="scientific">Berryella intestinalis</name>
    <dbReference type="NCBI Taxonomy" id="1531429"/>
    <lineage>
        <taxon>Bacteria</taxon>
        <taxon>Bacillati</taxon>
        <taxon>Actinomycetota</taxon>
        <taxon>Coriobacteriia</taxon>
        <taxon>Eggerthellales</taxon>
        <taxon>Eggerthellaceae</taxon>
        <taxon>Berryella</taxon>
    </lineage>
</organism>
<dbReference type="KEGG" id="cbac:JI75_07595"/>
<dbReference type="PANTHER" id="PTHR30432">
    <property type="entry name" value="TRANSCRIPTIONAL REGULATOR MODE"/>
    <property type="match status" value="1"/>
</dbReference>
<dbReference type="Proteomes" id="UP000031121">
    <property type="component" value="Chromosome"/>
</dbReference>
<dbReference type="OrthoDB" id="9800709at2"/>